<feature type="transmembrane region" description="Helical" evidence="1">
    <location>
        <begin position="68"/>
        <end position="86"/>
    </location>
</feature>
<feature type="transmembrane region" description="Helical" evidence="1">
    <location>
        <begin position="12"/>
        <end position="32"/>
    </location>
</feature>
<evidence type="ECO:0000313" key="2">
    <source>
        <dbReference type="EMBL" id="AGI73222.1"/>
    </source>
</evidence>
<organism evidence="2 3">
    <name type="scientific">Octadecabacter arcticus 238</name>
    <dbReference type="NCBI Taxonomy" id="391616"/>
    <lineage>
        <taxon>Bacteria</taxon>
        <taxon>Pseudomonadati</taxon>
        <taxon>Pseudomonadota</taxon>
        <taxon>Alphaproteobacteria</taxon>
        <taxon>Rhodobacterales</taxon>
        <taxon>Roseobacteraceae</taxon>
        <taxon>Octadecabacter</taxon>
    </lineage>
</organism>
<keyword evidence="3" id="KW-1185">Reference proteome</keyword>
<name>M9RM02_9RHOB</name>
<dbReference type="EMBL" id="CP003742">
    <property type="protein sequence ID" value="AGI73222.1"/>
    <property type="molecule type" value="Genomic_DNA"/>
</dbReference>
<proteinExistence type="predicted"/>
<dbReference type="OrthoDB" id="582520at2"/>
<keyword evidence="1" id="KW-1133">Transmembrane helix</keyword>
<sequence>MIPPKTPLLLKIITGLWVIWGLVHILAGVMTVSLETPNAVAGIADAVDLTLLADSYHEAVGAVINQHGFNLAWIVTFTVIGAVYIWRGSVTAMFFTGIAGGFADVGSFIFLDLGGFVNFVPGTVMTLVSSAAIVLSLIAYLADLRGKADSPA</sequence>
<dbReference type="HOGENOM" id="CLU_1786112_0_0_5"/>
<dbReference type="RefSeq" id="WP_015496241.1">
    <property type="nucleotide sequence ID" value="NC_020908.1"/>
</dbReference>
<dbReference type="eggNOG" id="ENOG5032RCZ">
    <property type="taxonomic scope" value="Bacteria"/>
</dbReference>
<evidence type="ECO:0000313" key="3">
    <source>
        <dbReference type="Proteomes" id="UP000004688"/>
    </source>
</evidence>
<dbReference type="AlphaFoldDB" id="M9RM02"/>
<dbReference type="KEGG" id="oar:OA238_c32320"/>
<evidence type="ECO:0000256" key="1">
    <source>
        <dbReference type="SAM" id="Phobius"/>
    </source>
</evidence>
<accession>M9RM02</accession>
<keyword evidence="1" id="KW-0472">Membrane</keyword>
<dbReference type="Proteomes" id="UP000004688">
    <property type="component" value="Chromosome"/>
</dbReference>
<keyword evidence="1" id="KW-0812">Transmembrane</keyword>
<feature type="transmembrane region" description="Helical" evidence="1">
    <location>
        <begin position="123"/>
        <end position="142"/>
    </location>
</feature>
<feature type="transmembrane region" description="Helical" evidence="1">
    <location>
        <begin position="93"/>
        <end position="111"/>
    </location>
</feature>
<gene>
    <name evidence="2" type="ORF">OA238_c32320</name>
</gene>
<reference evidence="2 3" key="1">
    <citation type="journal article" date="2013" name="PLoS ONE">
        <title>Poles Apart: Arctic and Antarctic Octadecabacter strains Share High Genome Plasticity and a New Type of Xanthorhodopsin.</title>
        <authorList>
            <person name="Vollmers J."/>
            <person name="Voget S."/>
            <person name="Dietrich S."/>
            <person name="Gollnow K."/>
            <person name="Smits M."/>
            <person name="Meyer K."/>
            <person name="Brinkhoff T."/>
            <person name="Simon M."/>
            <person name="Daniel R."/>
        </authorList>
    </citation>
    <scope>NUCLEOTIDE SEQUENCE [LARGE SCALE GENOMIC DNA]</scope>
    <source>
        <strain evidence="2 3">238</strain>
    </source>
</reference>
<protein>
    <submittedName>
        <fullName evidence="2">Uncharacterized protein</fullName>
    </submittedName>
</protein>